<evidence type="ECO:0000313" key="3">
    <source>
        <dbReference type="Proteomes" id="UP000308632"/>
    </source>
</evidence>
<feature type="region of interest" description="Disordered" evidence="1">
    <location>
        <begin position="1"/>
        <end position="38"/>
    </location>
</feature>
<reference evidence="2 3" key="1">
    <citation type="submission" date="2019-04" db="EMBL/GenBank/DDBJ databases">
        <title>Streptomyces lasaliensis sp.nov., an Actinomycete isolated from soil which produces the polyether antibiotic lasalocid.</title>
        <authorList>
            <person name="Erwin G."/>
            <person name="Haber C."/>
        </authorList>
    </citation>
    <scope>NUCLEOTIDE SEQUENCE [LARGE SCALE GENOMIC DNA]</scope>
    <source>
        <strain evidence="2 3">DSM 40089</strain>
    </source>
</reference>
<comment type="caution">
    <text evidence="2">The sequence shown here is derived from an EMBL/GenBank/DDBJ whole genome shotgun (WGS) entry which is preliminary data.</text>
</comment>
<evidence type="ECO:0000313" key="2">
    <source>
        <dbReference type="EMBL" id="TKS97442.1"/>
    </source>
</evidence>
<protein>
    <submittedName>
        <fullName evidence="2">Uncharacterized protein</fullName>
    </submittedName>
</protein>
<proteinExistence type="predicted"/>
<organism evidence="2 3">
    <name type="scientific">Streptomyces galbus</name>
    <dbReference type="NCBI Taxonomy" id="33898"/>
    <lineage>
        <taxon>Bacteria</taxon>
        <taxon>Bacillati</taxon>
        <taxon>Actinomycetota</taxon>
        <taxon>Actinomycetes</taxon>
        <taxon>Kitasatosporales</taxon>
        <taxon>Streptomycetaceae</taxon>
        <taxon>Streptomyces</taxon>
    </lineage>
</organism>
<dbReference type="Proteomes" id="UP000308632">
    <property type="component" value="Unassembled WGS sequence"/>
</dbReference>
<feature type="region of interest" description="Disordered" evidence="1">
    <location>
        <begin position="84"/>
        <end position="119"/>
    </location>
</feature>
<gene>
    <name evidence="2" type="ORF">E4U92_32805</name>
</gene>
<dbReference type="EMBL" id="SZPR01000035">
    <property type="protein sequence ID" value="TKS97442.1"/>
    <property type="molecule type" value="Genomic_DNA"/>
</dbReference>
<dbReference type="AlphaFoldDB" id="A0A4V6AUU7"/>
<name>A0A4V6AUU7_STRGB</name>
<evidence type="ECO:0000256" key="1">
    <source>
        <dbReference type="SAM" id="MobiDB-lite"/>
    </source>
</evidence>
<sequence length="119" mass="12827">MSGPRRAHLPNTVLPRQVRERRAVHAARPSPAHPAGRSLLTLTSKADAGTGVQAVHPDQQPSPLRAPCMDLMAARRYAASGNIRRAEGRRQRGRALGTAWTTTTGRRSATSSAGQWSGW</sequence>
<accession>A0A4V6AUU7</accession>
<feature type="compositionally biased region" description="Low complexity" evidence="1">
    <location>
        <begin position="94"/>
        <end position="119"/>
    </location>
</feature>